<evidence type="ECO:0000256" key="3">
    <source>
        <dbReference type="ARBA" id="ARBA00022525"/>
    </source>
</evidence>
<comment type="caution">
    <text evidence="13">The sequence shown here is derived from an EMBL/GenBank/DDBJ whole genome shotgun (WGS) entry which is preliminary data.</text>
</comment>
<dbReference type="Pfam" id="PF00082">
    <property type="entry name" value="Peptidase_S8"/>
    <property type="match status" value="1"/>
</dbReference>
<dbReference type="PANTHER" id="PTHR43806">
    <property type="entry name" value="PEPTIDASE S8"/>
    <property type="match status" value="1"/>
</dbReference>
<organism evidence="13 14">
    <name type="scientific">Phycomyces blakesleeanus</name>
    <dbReference type="NCBI Taxonomy" id="4837"/>
    <lineage>
        <taxon>Eukaryota</taxon>
        <taxon>Fungi</taxon>
        <taxon>Fungi incertae sedis</taxon>
        <taxon>Mucoromycota</taxon>
        <taxon>Mucoromycotina</taxon>
        <taxon>Mucoromycetes</taxon>
        <taxon>Mucorales</taxon>
        <taxon>Phycomycetaceae</taxon>
        <taxon>Phycomyces</taxon>
    </lineage>
</organism>
<dbReference type="Gene3D" id="2.60.40.10">
    <property type="entry name" value="Immunoglobulins"/>
    <property type="match status" value="1"/>
</dbReference>
<feature type="active site" description="Charge relay system" evidence="8">
    <location>
        <position position="534"/>
    </location>
</feature>
<evidence type="ECO:0000259" key="12">
    <source>
        <dbReference type="Pfam" id="PF06280"/>
    </source>
</evidence>
<dbReference type="InterPro" id="IPR046450">
    <property type="entry name" value="PA_dom_sf"/>
</dbReference>
<evidence type="ECO:0000256" key="9">
    <source>
        <dbReference type="RuleBase" id="RU003355"/>
    </source>
</evidence>
<sequence length="901" mass="97561">MKRRPLSLLSVFAAGVCFAVIVLVAPSKAISHHKYKTSSHEAVPNRYVIEFNYGDSKSADSFVHLFQTKFKNSKIHITERFEHDLFNGISFDLNGLDSKELKAALEAVLDHTHVKAAYPVRIIRRSEVMIEKTVSKRESLSSLPHGMTQVDRVHSELKIFGKGIKVGVIDSGVDYLHPALGGGFGKGFKVQYGYDLVGNEYTGENSPIPGPDPLDSCTVESGASGHGTHVSGIIAGYDAKTNFTGVAPQATLGMWRIFGCKGFAASDVIVKALLMAYDAGMDIISASVGGDDAWSNSPEAIVAQRIAKKGVPFIVSSGNVFYAGDRTAFTVTAPSTSKDVWSIASAENAYYKVNYFNVSSISKRIVCATVSLNLVNGAIFAGDKNVGSKNDACNASTVPDLKGKIALVQRGGCDFIEKSLNVAKAGAIGLVIYNNYGDSIFVPAKFETTIPIIGISAADGLAILAGIKAGTEILTFDPNPHYLPRDNGYLISDFSSIGASNELDLKPNIAGVGGQVFSTLPRYRDNWGFMSGTSMAAPYVSGSIALFIEAKGFKRNNKVISRQFKNYAMKLVHTKGNSVIESPLLQGAGLVQVYDAISGKVSVSPTQISFNDSSSFAKYKTQTLTIHNTGKARAVFKVINEPSIALAPYNRSGQGYAIVGPVGFSNAKAKLIFSKTSVTINSGQKATVRVTVVPPKTNPKDHIIYGGYIRFKTSNHESAIDATVPYFGIVGRQCDLPLFDLNYPYLSDSKGKRFYSKSQTYIYDRSNNATTPSIVYRLLTPTAMFDVDVLNAKTKKSIGKTMTNSFYLNRNSNYGDIFKSNITWDATYVSTELSGTQSEIPVPSGTYILSLRALKLLGNPDDPKDWETFQTSPISVINKINLESDPSYIHVVIYLILLLFI</sequence>
<evidence type="ECO:0000256" key="7">
    <source>
        <dbReference type="ARBA" id="ARBA00022825"/>
    </source>
</evidence>
<dbReference type="PANTHER" id="PTHR43806:SF66">
    <property type="entry name" value="SERIN ENDOPEPTIDASE"/>
    <property type="match status" value="1"/>
</dbReference>
<dbReference type="InterPro" id="IPR050131">
    <property type="entry name" value="Peptidase_S8_subtilisin-like"/>
</dbReference>
<comment type="similarity">
    <text evidence="1 8 9">Belongs to the peptidase S8 family.</text>
</comment>
<feature type="domain" description="PA" evidence="11">
    <location>
        <begin position="386"/>
        <end position="463"/>
    </location>
</feature>
<dbReference type="PROSITE" id="PS00137">
    <property type="entry name" value="SUBTILASE_HIS"/>
    <property type="match status" value="1"/>
</dbReference>
<dbReference type="InterPro" id="IPR023827">
    <property type="entry name" value="Peptidase_S8_Asp-AS"/>
</dbReference>
<keyword evidence="2" id="KW-0134">Cell wall</keyword>
<proteinExistence type="inferred from homology"/>
<dbReference type="CDD" id="cd07489">
    <property type="entry name" value="Peptidases_S8_5"/>
    <property type="match status" value="1"/>
</dbReference>
<dbReference type="Gene3D" id="3.40.50.200">
    <property type="entry name" value="Peptidase S8/S53 domain"/>
    <property type="match status" value="1"/>
</dbReference>
<keyword evidence="14" id="KW-1185">Reference proteome</keyword>
<evidence type="ECO:0000259" key="10">
    <source>
        <dbReference type="Pfam" id="PF00082"/>
    </source>
</evidence>
<keyword evidence="4 8" id="KW-0645">Protease</keyword>
<dbReference type="SUPFAM" id="SSF52025">
    <property type="entry name" value="PA domain"/>
    <property type="match status" value="1"/>
</dbReference>
<dbReference type="InterPro" id="IPR013783">
    <property type="entry name" value="Ig-like_fold"/>
</dbReference>
<feature type="active site" description="Charge relay system" evidence="8">
    <location>
        <position position="170"/>
    </location>
</feature>
<keyword evidence="7 8" id="KW-0720">Serine protease</keyword>
<dbReference type="EMBL" id="JBCLYO010000008">
    <property type="protein sequence ID" value="KAL0086322.1"/>
    <property type="molecule type" value="Genomic_DNA"/>
</dbReference>
<name>A0ABR3AZK8_PHYBL</name>
<feature type="domain" description="C5a peptidase/Subtilisin-like protease SBT2-like Fn3-like" evidence="12">
    <location>
        <begin position="609"/>
        <end position="726"/>
    </location>
</feature>
<dbReference type="Pfam" id="PF06280">
    <property type="entry name" value="fn3_5"/>
    <property type="match status" value="1"/>
</dbReference>
<evidence type="ECO:0000256" key="6">
    <source>
        <dbReference type="ARBA" id="ARBA00022801"/>
    </source>
</evidence>
<evidence type="ECO:0000256" key="5">
    <source>
        <dbReference type="ARBA" id="ARBA00022729"/>
    </source>
</evidence>
<dbReference type="InterPro" id="IPR034187">
    <property type="entry name" value="Peptidases_S8_5"/>
</dbReference>
<feature type="active site" description="Charge relay system" evidence="8">
    <location>
        <position position="226"/>
    </location>
</feature>
<dbReference type="PRINTS" id="PR00723">
    <property type="entry name" value="SUBTILISIN"/>
</dbReference>
<evidence type="ECO:0000256" key="1">
    <source>
        <dbReference type="ARBA" id="ARBA00011073"/>
    </source>
</evidence>
<feature type="domain" description="Peptidase S8/S53" evidence="10">
    <location>
        <begin position="161"/>
        <end position="558"/>
    </location>
</feature>
<dbReference type="PROSITE" id="PS51892">
    <property type="entry name" value="SUBTILASE"/>
    <property type="match status" value="1"/>
</dbReference>
<keyword evidence="6 8" id="KW-0378">Hydrolase</keyword>
<dbReference type="PROSITE" id="PS00138">
    <property type="entry name" value="SUBTILASE_SER"/>
    <property type="match status" value="1"/>
</dbReference>
<evidence type="ECO:0000259" key="11">
    <source>
        <dbReference type="Pfam" id="PF02225"/>
    </source>
</evidence>
<dbReference type="InterPro" id="IPR023828">
    <property type="entry name" value="Peptidase_S8_Ser-AS"/>
</dbReference>
<keyword evidence="5" id="KW-0732">Signal</keyword>
<dbReference type="InterPro" id="IPR010435">
    <property type="entry name" value="C5a/SBT2-like_Fn3"/>
</dbReference>
<dbReference type="InterPro" id="IPR036852">
    <property type="entry name" value="Peptidase_S8/S53_dom_sf"/>
</dbReference>
<evidence type="ECO:0000256" key="8">
    <source>
        <dbReference type="PROSITE-ProRule" id="PRU01240"/>
    </source>
</evidence>
<dbReference type="InterPro" id="IPR000209">
    <property type="entry name" value="Peptidase_S8/S53_dom"/>
</dbReference>
<keyword evidence="3" id="KW-0964">Secreted</keyword>
<protein>
    <submittedName>
        <fullName evidence="13">Peptidase S8/S53 domain-containing protein</fullName>
    </submittedName>
</protein>
<dbReference type="InterPro" id="IPR003137">
    <property type="entry name" value="PA_domain"/>
</dbReference>
<dbReference type="Gene3D" id="3.50.30.30">
    <property type="match status" value="1"/>
</dbReference>
<dbReference type="InterPro" id="IPR015500">
    <property type="entry name" value="Peptidase_S8_subtilisin-rel"/>
</dbReference>
<evidence type="ECO:0000313" key="13">
    <source>
        <dbReference type="EMBL" id="KAL0086322.1"/>
    </source>
</evidence>
<dbReference type="SUPFAM" id="SSF52743">
    <property type="entry name" value="Subtilisin-like"/>
    <property type="match status" value="1"/>
</dbReference>
<dbReference type="InterPro" id="IPR022398">
    <property type="entry name" value="Peptidase_S8_His-AS"/>
</dbReference>
<dbReference type="Pfam" id="PF02225">
    <property type="entry name" value="PA"/>
    <property type="match status" value="1"/>
</dbReference>
<evidence type="ECO:0000313" key="14">
    <source>
        <dbReference type="Proteomes" id="UP001448207"/>
    </source>
</evidence>
<accession>A0ABR3AZK8</accession>
<evidence type="ECO:0000256" key="2">
    <source>
        <dbReference type="ARBA" id="ARBA00022512"/>
    </source>
</evidence>
<dbReference type="PROSITE" id="PS00136">
    <property type="entry name" value="SUBTILASE_ASP"/>
    <property type="match status" value="1"/>
</dbReference>
<gene>
    <name evidence="13" type="ORF">J3Q64DRAFT_1677254</name>
</gene>
<dbReference type="Proteomes" id="UP001448207">
    <property type="component" value="Unassembled WGS sequence"/>
</dbReference>
<evidence type="ECO:0000256" key="4">
    <source>
        <dbReference type="ARBA" id="ARBA00022670"/>
    </source>
</evidence>
<reference evidence="13 14" key="1">
    <citation type="submission" date="2024-04" db="EMBL/GenBank/DDBJ databases">
        <title>Symmetric and asymmetric DNA N6-adenine methylation regulates different biological responses in Mucorales.</title>
        <authorList>
            <consortium name="Lawrence Berkeley National Laboratory"/>
            <person name="Lax C."/>
            <person name="Mondo S.J."/>
            <person name="Osorio-Concepcion M."/>
            <person name="Muszewska A."/>
            <person name="Corrochano-Luque M."/>
            <person name="Gutierrez G."/>
            <person name="Riley R."/>
            <person name="Lipzen A."/>
            <person name="Guo J."/>
            <person name="Hundley H."/>
            <person name="Amirebrahimi M."/>
            <person name="Ng V."/>
            <person name="Lorenzo-Gutierrez D."/>
            <person name="Binder U."/>
            <person name="Yang J."/>
            <person name="Song Y."/>
            <person name="Canovas D."/>
            <person name="Navarro E."/>
            <person name="Freitag M."/>
            <person name="Gabaldon T."/>
            <person name="Grigoriev I.V."/>
            <person name="Corrochano L.M."/>
            <person name="Nicolas F.E."/>
            <person name="Garre V."/>
        </authorList>
    </citation>
    <scope>NUCLEOTIDE SEQUENCE [LARGE SCALE GENOMIC DNA]</scope>
    <source>
        <strain evidence="13 14">L51</strain>
    </source>
</reference>